<dbReference type="GO" id="GO:0009279">
    <property type="term" value="C:cell outer membrane"/>
    <property type="evidence" value="ECO:0007669"/>
    <property type="project" value="TreeGrafter"/>
</dbReference>
<dbReference type="InterPro" id="IPR051715">
    <property type="entry name" value="Intimin-Invasin_domain"/>
</dbReference>
<keyword evidence="2" id="KW-0472">Membrane</keyword>
<evidence type="ECO:0000313" key="5">
    <source>
        <dbReference type="Proteomes" id="UP000013111"/>
    </source>
</evidence>
<dbReference type="NCBIfam" id="NF007556">
    <property type="entry name" value="PRK10177.1"/>
    <property type="match status" value="1"/>
</dbReference>
<name>A0A831ET86_ERWAM</name>
<keyword evidence="2" id="KW-0812">Transmembrane</keyword>
<evidence type="ECO:0000256" key="2">
    <source>
        <dbReference type="SAM" id="Phobius"/>
    </source>
</evidence>
<gene>
    <name evidence="4" type="primary">ychP</name>
    <name evidence="4" type="ORF">BN437_1668</name>
</gene>
<comment type="similarity">
    <text evidence="1">Belongs to the intimin/invasin family.</text>
</comment>
<feature type="domain" description="Inverse autotransporter beta-domain" evidence="3">
    <location>
        <begin position="89"/>
        <end position="369"/>
    </location>
</feature>
<dbReference type="PANTHER" id="PTHR39576">
    <property type="entry name" value="ATTACHING AND EFFACING PROTEIN HOMOLOG-RELATED-RELATED"/>
    <property type="match status" value="1"/>
</dbReference>
<dbReference type="Gene3D" id="2.40.160.160">
    <property type="entry name" value="Inverse autotransporter, beta-domain"/>
    <property type="match status" value="1"/>
</dbReference>
<organism evidence="4 5">
    <name type="scientific">Erwinia amylovora NBRC 12687 = CFBP 1232</name>
    <dbReference type="NCBI Taxonomy" id="1219359"/>
    <lineage>
        <taxon>Bacteria</taxon>
        <taxon>Pseudomonadati</taxon>
        <taxon>Pseudomonadota</taxon>
        <taxon>Gammaproteobacteria</taxon>
        <taxon>Enterobacterales</taxon>
        <taxon>Erwiniaceae</taxon>
        <taxon>Erwinia</taxon>
    </lineage>
</organism>
<dbReference type="AlphaFoldDB" id="A0A831ET86"/>
<comment type="caution">
    <text evidence="4">The sequence shown here is derived from an EMBL/GenBank/DDBJ whole genome shotgun (WGS) entry which is preliminary data.</text>
</comment>
<dbReference type="EMBL" id="CAPB01000012">
    <property type="protein sequence ID" value="CCO93603.1"/>
    <property type="molecule type" value="Genomic_DNA"/>
</dbReference>
<accession>A0A831ET86</accession>
<dbReference type="InterPro" id="IPR024519">
    <property type="entry name" value="IAT_beta"/>
</dbReference>
<feature type="transmembrane region" description="Helical" evidence="2">
    <location>
        <begin position="20"/>
        <end position="40"/>
    </location>
</feature>
<dbReference type="PANTHER" id="PTHR39576:SF1">
    <property type="entry name" value="INVASIN"/>
    <property type="match status" value="1"/>
</dbReference>
<evidence type="ECO:0000256" key="1">
    <source>
        <dbReference type="ARBA" id="ARBA00010116"/>
    </source>
</evidence>
<reference evidence="4 5" key="1">
    <citation type="submission" date="2012-11" db="EMBL/GenBank/DDBJ databases">
        <authorList>
            <person name="Linke B."/>
        </authorList>
    </citation>
    <scope>NUCLEOTIDE SEQUENCE [LARGE SCALE GENOMIC DNA]</scope>
    <source>
        <strain evidence="5">CFBP 1232</strain>
    </source>
</reference>
<protein>
    <submittedName>
        <fullName evidence="4">Invasin</fullName>
    </submittedName>
</protein>
<reference evidence="4 5" key="2">
    <citation type="submission" date="2013-04" db="EMBL/GenBank/DDBJ databases">
        <title>Comparative genomics of 12 strains of Erwinia amylovora identifies a pan-genome with a large conserved core and provides insights into host specificity.</title>
        <authorList>
            <person name="Mann R.A."/>
            <person name="Smits T.H.M."/>
            <person name="Buehlmann A."/>
            <person name="Blom J."/>
            <person name="Goesmann A."/>
            <person name="Frey J.E."/>
            <person name="Plummer K.M."/>
            <person name="Beer S.V."/>
            <person name="Luck J."/>
            <person name="Duffy B."/>
            <person name="Rodoni B."/>
        </authorList>
    </citation>
    <scope>NUCLEOTIDE SEQUENCE [LARGE SCALE GENOMIC DNA]</scope>
    <source>
        <strain evidence="5">CFBP 1232</strain>
    </source>
</reference>
<dbReference type="InterPro" id="IPR038177">
    <property type="entry name" value="IAT_beta_sf"/>
</dbReference>
<evidence type="ECO:0000313" key="4">
    <source>
        <dbReference type="EMBL" id="CCO93603.1"/>
    </source>
</evidence>
<proteinExistence type="inferred from homology"/>
<dbReference type="Pfam" id="PF11924">
    <property type="entry name" value="IAT_beta"/>
    <property type="match status" value="1"/>
</dbReference>
<dbReference type="RefSeq" id="WP_004157336.1">
    <property type="nucleotide sequence ID" value="NZ_BAYW01000002.1"/>
</dbReference>
<sequence>MKLSLTSKKSVDNDVMSQFYRYLTLSFSLTAVLVVGGLPLNQCLAFTDWARVPDAPFADPARFAQMQQQLPELGTMDDHNQLAEKIAQAAKSIGEASMNSDSDRSWREEAGIWVFNRFRDEAKQRAASEGEQLLSPYGRASVSLMLSDDGSFDGSSAQLVTPWQDNDQYLTFSQLGIEQGGYGTVGNAGLGQRWIAGSWRVGYNAFVDSLLGSDRQRGSLGAEAWGDYLRFSANYYHPLSGWRNHSNSAPMRMARGYDITTRGYLPFYRQLGVSLRYEQYLGDAVDLFNSGNAVANPAAVSLGINYTPVPLFTLSASHKEGDGGESQDQFALKMNYRLGVALSQQLSADNVAVAQSLSGSRYDSVNRNNSPVMAFRQLKTLSVFLATPPWRLQPGETLQLKLQIAHSNAIKAVSWQGDTQALSLTPPPNNTDTQGWSIIIPAWNGQQGASNSWHLSVTIEDSKQQRVTSNWITLKLSPPMTLRSADGGPFNF</sequence>
<dbReference type="Proteomes" id="UP000013111">
    <property type="component" value="Unassembled WGS sequence"/>
</dbReference>
<keyword evidence="2" id="KW-1133">Transmembrane helix</keyword>
<dbReference type="GeneID" id="97605900"/>
<evidence type="ECO:0000259" key="3">
    <source>
        <dbReference type="Pfam" id="PF11924"/>
    </source>
</evidence>